<proteinExistence type="predicted"/>
<protein>
    <submittedName>
        <fullName evidence="2">Uncharacterized protein DUF3185</fullName>
    </submittedName>
</protein>
<gene>
    <name evidence="2" type="ORF">DFP95_11453</name>
</gene>
<evidence type="ECO:0000313" key="3">
    <source>
        <dbReference type="Proteomes" id="UP000256869"/>
    </source>
</evidence>
<reference evidence="2 3" key="1">
    <citation type="submission" date="2018-07" db="EMBL/GenBank/DDBJ databases">
        <title>Genomic Encyclopedia of Type Strains, Phase III (KMG-III): the genomes of soil and plant-associated and newly described type strains.</title>
        <authorList>
            <person name="Whitman W."/>
        </authorList>
    </citation>
    <scope>NUCLEOTIDE SEQUENCE [LARGE SCALE GENOMIC DNA]</scope>
    <source>
        <strain evidence="2 3">CECT 8236</strain>
    </source>
</reference>
<name>A0A3D9I3C9_9BACL</name>
<accession>A0A3D9I3C9</accession>
<dbReference type="EMBL" id="QRDY01000014">
    <property type="protein sequence ID" value="RED56278.1"/>
    <property type="molecule type" value="Genomic_DNA"/>
</dbReference>
<keyword evidence="1" id="KW-0472">Membrane</keyword>
<evidence type="ECO:0000256" key="1">
    <source>
        <dbReference type="SAM" id="Phobius"/>
    </source>
</evidence>
<dbReference type="RefSeq" id="WP_115994498.1">
    <property type="nucleotide sequence ID" value="NZ_QRDY01000014.1"/>
</dbReference>
<organism evidence="2 3">
    <name type="scientific">Cohnella lupini</name>
    <dbReference type="NCBI Taxonomy" id="1294267"/>
    <lineage>
        <taxon>Bacteria</taxon>
        <taxon>Bacillati</taxon>
        <taxon>Bacillota</taxon>
        <taxon>Bacilli</taxon>
        <taxon>Bacillales</taxon>
        <taxon>Paenibacillaceae</taxon>
        <taxon>Cohnella</taxon>
    </lineage>
</organism>
<dbReference type="Proteomes" id="UP000256869">
    <property type="component" value="Unassembled WGS sequence"/>
</dbReference>
<evidence type="ECO:0000313" key="2">
    <source>
        <dbReference type="EMBL" id="RED56278.1"/>
    </source>
</evidence>
<feature type="transmembrane region" description="Helical" evidence="1">
    <location>
        <begin position="37"/>
        <end position="56"/>
    </location>
</feature>
<comment type="caution">
    <text evidence="2">The sequence shown here is derived from an EMBL/GenBank/DDBJ whole genome shotgun (WGS) entry which is preliminary data.</text>
</comment>
<feature type="transmembrane region" description="Helical" evidence="1">
    <location>
        <begin position="12"/>
        <end position="31"/>
    </location>
</feature>
<keyword evidence="3" id="KW-1185">Reference proteome</keyword>
<dbReference type="AlphaFoldDB" id="A0A3D9I3C9"/>
<keyword evidence="1" id="KW-0812">Transmembrane</keyword>
<sequence>MSQQPKPKQTNPLVISMLGLILVVFGIVDIITVNKLLGTVLLAAGLVLGISGLQRYKLLKAQLKQKKQP</sequence>
<keyword evidence="1" id="KW-1133">Transmembrane helix</keyword>